<evidence type="ECO:0000313" key="6">
    <source>
        <dbReference type="Proteomes" id="UP001370490"/>
    </source>
</evidence>
<protein>
    <recommendedName>
        <fullName evidence="4">Glycosyltransferase</fullName>
        <ecNumber evidence="4">2.4.1.-</ecNumber>
    </recommendedName>
</protein>
<dbReference type="PANTHER" id="PTHR48047">
    <property type="entry name" value="GLYCOSYLTRANSFERASE"/>
    <property type="match status" value="1"/>
</dbReference>
<accession>A0AAN8VY11</accession>
<dbReference type="AlphaFoldDB" id="A0AAN8VY11"/>
<dbReference type="GO" id="GO:0035251">
    <property type="term" value="F:UDP-glucosyltransferase activity"/>
    <property type="evidence" value="ECO:0007669"/>
    <property type="project" value="TreeGrafter"/>
</dbReference>
<dbReference type="EMBL" id="JBAMMX010000004">
    <property type="protein sequence ID" value="KAK6942384.1"/>
    <property type="molecule type" value="Genomic_DNA"/>
</dbReference>
<dbReference type="PANTHER" id="PTHR48047:SF218">
    <property type="entry name" value="GLYCOSYLTRANSFERASE"/>
    <property type="match status" value="1"/>
</dbReference>
<dbReference type="SUPFAM" id="SSF53756">
    <property type="entry name" value="UDP-Glycosyltransferase/glycogen phosphorylase"/>
    <property type="match status" value="1"/>
</dbReference>
<comment type="caution">
    <text evidence="5">The sequence shown here is derived from an EMBL/GenBank/DDBJ whole genome shotgun (WGS) entry which is preliminary data.</text>
</comment>
<dbReference type="InterPro" id="IPR035595">
    <property type="entry name" value="UDP_glycos_trans_CS"/>
</dbReference>
<keyword evidence="6" id="KW-1185">Reference proteome</keyword>
<dbReference type="FunFam" id="3.40.50.2000:FF:000107">
    <property type="entry name" value="Glycosyltransferase"/>
    <property type="match status" value="1"/>
</dbReference>
<keyword evidence="2 3" id="KW-0808">Transferase</keyword>
<dbReference type="CDD" id="cd03784">
    <property type="entry name" value="GT1_Gtf-like"/>
    <property type="match status" value="1"/>
</dbReference>
<evidence type="ECO:0000256" key="1">
    <source>
        <dbReference type="ARBA" id="ARBA00009995"/>
    </source>
</evidence>
<dbReference type="Proteomes" id="UP001370490">
    <property type="component" value="Unassembled WGS sequence"/>
</dbReference>
<dbReference type="EC" id="2.4.1.-" evidence="4"/>
<evidence type="ECO:0000313" key="5">
    <source>
        <dbReference type="EMBL" id="KAK6942384.1"/>
    </source>
</evidence>
<evidence type="ECO:0000256" key="2">
    <source>
        <dbReference type="ARBA" id="ARBA00022679"/>
    </source>
</evidence>
<evidence type="ECO:0000256" key="4">
    <source>
        <dbReference type="RuleBase" id="RU362057"/>
    </source>
</evidence>
<gene>
    <name evidence="5" type="ORF">RJ641_027761</name>
</gene>
<sequence length="457" mass="50322">MSEGHTIPVLDIAKELSRRGLRVTIITTPSNAESIQPRIAKHSLISLTLLRFPSIEGLPLGCENTSRLPSGNFLVPFLTSTKALTQLFRQVLNQMINEGSKPICVISDFFLGWTMDVCLEFGIPRMVFHGMAALSMAIYKSLSVHKLHETVTSDAEPLYFEGKELSFTLTKLDFPDFDAFFDSSPMSKFLAESGEAEAKSWGVLVNTFVELEASHLALLETFFKSEAKAWPVGPLLLYNEESQSNHNISSSTKACLAWLDSFIKKPASVLYVSFGSQAFLSDKDLDEIGYGLEMSGHHFLWIVSSRAWSPPEGLEERIRGRGMIVRDWIEQRQLLAHSAVGGFLSHCGWNSVLESLSVGVPILALPVSAEQPLNAKHVVHEMKMGLRVENCGPRGQGKLEVRREAISEGVVELMGGEKGGEVRVRAAELGKLAKDAVKEGGSSYNKLTELINTLKAI</sequence>
<dbReference type="PROSITE" id="PS00375">
    <property type="entry name" value="UDPGT"/>
    <property type="match status" value="1"/>
</dbReference>
<keyword evidence="3" id="KW-0328">Glycosyltransferase</keyword>
<proteinExistence type="inferred from homology"/>
<evidence type="ECO:0000256" key="3">
    <source>
        <dbReference type="RuleBase" id="RU003718"/>
    </source>
</evidence>
<comment type="similarity">
    <text evidence="1 3">Belongs to the UDP-glycosyltransferase family.</text>
</comment>
<organism evidence="5 6">
    <name type="scientific">Dillenia turbinata</name>
    <dbReference type="NCBI Taxonomy" id="194707"/>
    <lineage>
        <taxon>Eukaryota</taxon>
        <taxon>Viridiplantae</taxon>
        <taxon>Streptophyta</taxon>
        <taxon>Embryophyta</taxon>
        <taxon>Tracheophyta</taxon>
        <taxon>Spermatophyta</taxon>
        <taxon>Magnoliopsida</taxon>
        <taxon>eudicotyledons</taxon>
        <taxon>Gunneridae</taxon>
        <taxon>Pentapetalae</taxon>
        <taxon>Dilleniales</taxon>
        <taxon>Dilleniaceae</taxon>
        <taxon>Dillenia</taxon>
    </lineage>
</organism>
<reference evidence="5 6" key="1">
    <citation type="submission" date="2023-12" db="EMBL/GenBank/DDBJ databases">
        <title>A high-quality genome assembly for Dillenia turbinata (Dilleniales).</title>
        <authorList>
            <person name="Chanderbali A."/>
        </authorList>
    </citation>
    <scope>NUCLEOTIDE SEQUENCE [LARGE SCALE GENOMIC DNA]</scope>
    <source>
        <strain evidence="5">LSX21</strain>
        <tissue evidence="5">Leaf</tissue>
    </source>
</reference>
<name>A0AAN8VY11_9MAGN</name>
<dbReference type="Pfam" id="PF00201">
    <property type="entry name" value="UDPGT"/>
    <property type="match status" value="1"/>
</dbReference>
<dbReference type="Gene3D" id="3.40.50.2000">
    <property type="entry name" value="Glycogen Phosphorylase B"/>
    <property type="match status" value="2"/>
</dbReference>
<dbReference type="InterPro" id="IPR002213">
    <property type="entry name" value="UDP_glucos_trans"/>
</dbReference>